<feature type="region of interest" description="Disordered" evidence="1">
    <location>
        <begin position="175"/>
        <end position="197"/>
    </location>
</feature>
<evidence type="ECO:0000259" key="2">
    <source>
        <dbReference type="Pfam" id="PF09348"/>
    </source>
</evidence>
<proteinExistence type="predicted"/>
<dbReference type="Proteomes" id="UP001589753">
    <property type="component" value="Unassembled WGS sequence"/>
</dbReference>
<accession>A0ABV5LDW9</accession>
<name>A0ABV5LDW9_9ACTN</name>
<evidence type="ECO:0000313" key="4">
    <source>
        <dbReference type="Proteomes" id="UP001589753"/>
    </source>
</evidence>
<protein>
    <submittedName>
        <fullName evidence="3">DUF1990 family protein</fullName>
    </submittedName>
</protein>
<dbReference type="Pfam" id="PF09348">
    <property type="entry name" value="DUF1990"/>
    <property type="match status" value="1"/>
</dbReference>
<dbReference type="InterPro" id="IPR018960">
    <property type="entry name" value="DUF1990"/>
</dbReference>
<sequence length="197" mass="21096">MGEDGGLTYGPRGVTAPQAPVRPASPPGFRRFEATVTIGRGEDVRNAAGQAVLRWEVKRRSGFAVAPADGGGVGARERGRYTVTAGLGRCVVREPVEVVAVVETGDRCGFAYGTREGHPVSGEEAFVVHRDDDGRVLPTLRSLTRAAPRGPWRPLFPVLPPARLHVRGRCLRALRDAGVRSTGPRSRPRRRPAPPAA</sequence>
<evidence type="ECO:0000313" key="3">
    <source>
        <dbReference type="EMBL" id="MFB9350371.1"/>
    </source>
</evidence>
<comment type="caution">
    <text evidence="3">The sequence shown here is derived from an EMBL/GenBank/DDBJ whole genome shotgun (WGS) entry which is preliminary data.</text>
</comment>
<evidence type="ECO:0000256" key="1">
    <source>
        <dbReference type="SAM" id="MobiDB-lite"/>
    </source>
</evidence>
<dbReference type="PANTHER" id="PTHR34202:SF1">
    <property type="entry name" value="UPF0548 PROTEIN"/>
    <property type="match status" value="1"/>
</dbReference>
<dbReference type="InterPro" id="IPR014457">
    <property type="entry name" value="UCP010260"/>
</dbReference>
<dbReference type="PIRSF" id="PIRSF010260">
    <property type="entry name" value="UCP010260"/>
    <property type="match status" value="1"/>
</dbReference>
<feature type="region of interest" description="Disordered" evidence="1">
    <location>
        <begin position="1"/>
        <end position="28"/>
    </location>
</feature>
<feature type="compositionally biased region" description="Basic residues" evidence="1">
    <location>
        <begin position="186"/>
        <end position="197"/>
    </location>
</feature>
<organism evidence="3 4">
    <name type="scientific">Streptomyces heliomycini</name>
    <dbReference type="NCBI Taxonomy" id="284032"/>
    <lineage>
        <taxon>Bacteria</taxon>
        <taxon>Bacillati</taxon>
        <taxon>Actinomycetota</taxon>
        <taxon>Actinomycetes</taxon>
        <taxon>Kitasatosporales</taxon>
        <taxon>Streptomycetaceae</taxon>
        <taxon>Streptomyces</taxon>
    </lineage>
</organism>
<keyword evidence="4" id="KW-1185">Reference proteome</keyword>
<gene>
    <name evidence="3" type="ORF">ACFFUA_23480</name>
</gene>
<dbReference type="EMBL" id="JBHMDI010000072">
    <property type="protein sequence ID" value="MFB9350371.1"/>
    <property type="molecule type" value="Genomic_DNA"/>
</dbReference>
<dbReference type="RefSeq" id="WP_063756530.1">
    <property type="nucleotide sequence ID" value="NZ_JBHMDI010000072.1"/>
</dbReference>
<feature type="domain" description="DUF1990" evidence="2">
    <location>
        <begin position="23"/>
        <end position="172"/>
    </location>
</feature>
<dbReference type="PANTHER" id="PTHR34202">
    <property type="entry name" value="UPF0548 PROTEIN"/>
    <property type="match status" value="1"/>
</dbReference>
<reference evidence="3 4" key="1">
    <citation type="submission" date="2024-09" db="EMBL/GenBank/DDBJ databases">
        <authorList>
            <person name="Sun Q."/>
            <person name="Mori K."/>
        </authorList>
    </citation>
    <scope>NUCLEOTIDE SEQUENCE [LARGE SCALE GENOMIC DNA]</scope>
    <source>
        <strain evidence="3 4">JCM 9767</strain>
    </source>
</reference>